<dbReference type="InterPro" id="IPR045111">
    <property type="entry name" value="Vps41/Vps8"/>
</dbReference>
<dbReference type="GO" id="GO:0005770">
    <property type="term" value="C:late endosome"/>
    <property type="evidence" value="ECO:0007669"/>
    <property type="project" value="TreeGrafter"/>
</dbReference>
<keyword evidence="1" id="KW-0813">Transport</keyword>
<dbReference type="PANTHER" id="PTHR12616:SF1">
    <property type="entry name" value="VACUOLAR PROTEIN SORTING-ASSOCIATED PROTEIN 41 HOMOLOG"/>
    <property type="match status" value="1"/>
</dbReference>
<feature type="compositionally biased region" description="Basic residues" evidence="4">
    <location>
        <begin position="1"/>
        <end position="15"/>
    </location>
</feature>
<dbReference type="AlphaFoldDB" id="A0AAF0J5F0"/>
<dbReference type="Pfam" id="PF23411">
    <property type="entry name" value="Beta-prop_Vps41"/>
    <property type="match status" value="1"/>
</dbReference>
<dbReference type="InterPro" id="IPR000547">
    <property type="entry name" value="Clathrin_H-chain/VPS_repeat"/>
</dbReference>
<feature type="compositionally biased region" description="Acidic residues" evidence="4">
    <location>
        <begin position="108"/>
        <end position="119"/>
    </location>
</feature>
<accession>A0AAF0J5F0</accession>
<evidence type="ECO:0000256" key="4">
    <source>
        <dbReference type="SAM" id="MobiDB-lite"/>
    </source>
</evidence>
<organism evidence="6 7">
    <name type="scientific">Malassezia cuniculi</name>
    <dbReference type="NCBI Taxonomy" id="948313"/>
    <lineage>
        <taxon>Eukaryota</taxon>
        <taxon>Fungi</taxon>
        <taxon>Dikarya</taxon>
        <taxon>Basidiomycota</taxon>
        <taxon>Ustilaginomycotina</taxon>
        <taxon>Malasseziomycetes</taxon>
        <taxon>Malasseziales</taxon>
        <taxon>Malasseziaceae</taxon>
        <taxon>Malassezia</taxon>
    </lineage>
</organism>
<name>A0AAF0J5F0_9BASI</name>
<sequence>MGNRKKRDARHKAQAKHTGSAQHAPTHSDSAHEGATGRENAHTHTQGAESQPPLPAEQLATATQSGADSADASHNAVTQAPDTDKAESEPGYLPPDTHAADNDKNADADETDAPDDAEDVSANVSTPGAPQASEHSVQHAADTHSAASDDQSQATDDASESLQVYEPMFRFERVHGTLGDVCARDTISALAVSTDRFAVGMHSGMIYVLHTDGSLERGFRFHSAAVNDLVFDTTGEFIGSAGLDGHVAIASLHASEQYVFDFRRPVRTIALEPNFGRRSSRAFVCGGMAGNLVYRDKRWFGHKETIIHSGEGPVIAAAWRARWIAWANDCGVRIADSNTQQVVSLIAAPPGADLGLARCSLEWRDDSTLVIAHGERITVASVRTQSADEPPPLANLFPGTAPKVYVEVTAIFQLDSVTCGLAHFKQDMLVLAHIPEHGHTELRTISAQGDELDSDALALDDSPRFRSSDYHLLGTYEHRIECTSQKKVLSPVFYAASPSQVLTVRPRDERDHIDFLLSNKNFAEALAYLDELGPAAAGMGVDVDAIGHAYLDHLISLGDYEGAAERLAPLLGDDVRSWETYIFLFVDHGHVPTVLPYIPLSQPQLSEVLYEMVLVSLLRDPVLLCDTLRRWPVHIYSTPAVAAALEDQCAGENSEVLTEALAHLYLANHQPARALQYFLVLGRPIVLDLLAEHNLFPAVRDRLSDLIRLEVKLAGTDQPPRSLLIDLLVANMHSVPIKRVVAQLKDASWYEYKYLDALCARDPQLVSEYGGTLVRLYAQYDYAKLLPFLRVLNVEWFSEAYKVCKEHDYVPEMVFILGRTGDNQGALSLILERLGDVYRAIDFVKQQDDPELWTRLLEHSQDRPEFIRALLEHVGGEIDPLHILRRIRNGLAVPGLKYALMKILHNFHLQVSLLQGCSSVLNHAARDAGEHLERAQSSGLYCQLDTICAVCYGAISRSHALVFLCGHAAHAMCLAPDMPLGTSARQTVYTVHETETQRRAHSSARWIGMCDEAAPLARDVPDVPPERALSHSLFLERRLRRQPFAQQGCPACFSRNSYCLA</sequence>
<feature type="compositionally biased region" description="Basic and acidic residues" evidence="4">
    <location>
        <begin position="98"/>
        <end position="107"/>
    </location>
</feature>
<dbReference type="InterPro" id="IPR036322">
    <property type="entry name" value="WD40_repeat_dom_sf"/>
</dbReference>
<feature type="compositionally biased region" description="Basic and acidic residues" evidence="4">
    <location>
        <begin position="29"/>
        <end position="42"/>
    </location>
</feature>
<dbReference type="InterPro" id="IPR057780">
    <property type="entry name" value="Beta-prop_Vps41"/>
</dbReference>
<evidence type="ECO:0000313" key="6">
    <source>
        <dbReference type="EMBL" id="WFD34437.1"/>
    </source>
</evidence>
<evidence type="ECO:0000256" key="3">
    <source>
        <dbReference type="PROSITE-ProRule" id="PRU01006"/>
    </source>
</evidence>
<dbReference type="SUPFAM" id="SSF50978">
    <property type="entry name" value="WD40 repeat-like"/>
    <property type="match status" value="1"/>
</dbReference>
<feature type="domain" description="Vps41 beta-propeller" evidence="5">
    <location>
        <begin position="170"/>
        <end position="476"/>
    </location>
</feature>
<feature type="compositionally biased region" description="Low complexity" evidence="4">
    <location>
        <begin position="139"/>
        <end position="156"/>
    </location>
</feature>
<protein>
    <submittedName>
        <fullName evidence="6">Vacuolar protein sorting-associated protein 41</fullName>
    </submittedName>
</protein>
<dbReference type="GO" id="GO:0016236">
    <property type="term" value="P:macroautophagy"/>
    <property type="evidence" value="ECO:0007669"/>
    <property type="project" value="TreeGrafter"/>
</dbReference>
<dbReference type="GO" id="GO:0034058">
    <property type="term" value="P:endosomal vesicle fusion"/>
    <property type="evidence" value="ECO:0007669"/>
    <property type="project" value="TreeGrafter"/>
</dbReference>
<dbReference type="InterPro" id="IPR011990">
    <property type="entry name" value="TPR-like_helical_dom_sf"/>
</dbReference>
<evidence type="ECO:0000256" key="2">
    <source>
        <dbReference type="ARBA" id="ARBA00022927"/>
    </source>
</evidence>
<evidence type="ECO:0000256" key="1">
    <source>
        <dbReference type="ARBA" id="ARBA00022448"/>
    </source>
</evidence>
<dbReference type="InterPro" id="IPR015943">
    <property type="entry name" value="WD40/YVTN_repeat-like_dom_sf"/>
</dbReference>
<dbReference type="PROSITE" id="PS50236">
    <property type="entry name" value="CHCR"/>
    <property type="match status" value="1"/>
</dbReference>
<dbReference type="GO" id="GO:0009267">
    <property type="term" value="P:cellular response to starvation"/>
    <property type="evidence" value="ECO:0007669"/>
    <property type="project" value="TreeGrafter"/>
</dbReference>
<keyword evidence="7" id="KW-1185">Reference proteome</keyword>
<reference evidence="6" key="1">
    <citation type="submission" date="2023-03" db="EMBL/GenBank/DDBJ databases">
        <title>Mating type loci evolution in Malassezia.</title>
        <authorList>
            <person name="Coelho M.A."/>
        </authorList>
    </citation>
    <scope>NUCLEOTIDE SEQUENCE</scope>
    <source>
        <strain evidence="6">CBS 11721</strain>
    </source>
</reference>
<dbReference type="GO" id="GO:0006623">
    <property type="term" value="P:protein targeting to vacuole"/>
    <property type="evidence" value="ECO:0007669"/>
    <property type="project" value="InterPro"/>
</dbReference>
<dbReference type="Gene3D" id="2.130.10.10">
    <property type="entry name" value="YVTN repeat-like/Quinoprotein amine dehydrogenase"/>
    <property type="match status" value="1"/>
</dbReference>
<feature type="repeat" description="CHCR" evidence="3">
    <location>
        <begin position="725"/>
        <end position="869"/>
    </location>
</feature>
<dbReference type="SMART" id="SM00299">
    <property type="entry name" value="CLH"/>
    <property type="match status" value="1"/>
</dbReference>
<dbReference type="EMBL" id="CP119878">
    <property type="protein sequence ID" value="WFD34437.1"/>
    <property type="molecule type" value="Genomic_DNA"/>
</dbReference>
<evidence type="ECO:0000313" key="7">
    <source>
        <dbReference type="Proteomes" id="UP001219933"/>
    </source>
</evidence>
<dbReference type="Proteomes" id="UP001219933">
    <property type="component" value="Chromosome 2"/>
</dbReference>
<dbReference type="Pfam" id="PF23556">
    <property type="entry name" value="TPR_Vps41"/>
    <property type="match status" value="1"/>
</dbReference>
<evidence type="ECO:0000259" key="5">
    <source>
        <dbReference type="Pfam" id="PF23411"/>
    </source>
</evidence>
<feature type="region of interest" description="Disordered" evidence="4">
    <location>
        <begin position="1"/>
        <end position="159"/>
    </location>
</feature>
<proteinExistence type="predicted"/>
<dbReference type="GO" id="GO:0030897">
    <property type="term" value="C:HOPS complex"/>
    <property type="evidence" value="ECO:0007669"/>
    <property type="project" value="TreeGrafter"/>
</dbReference>
<gene>
    <name evidence="6" type="primary">VPS41</name>
    <name evidence="6" type="ORF">MCUN1_001278</name>
</gene>
<keyword evidence="2" id="KW-0653">Protein transport</keyword>
<dbReference type="Gene3D" id="1.25.40.10">
    <property type="entry name" value="Tetratricopeptide repeat domain"/>
    <property type="match status" value="1"/>
</dbReference>
<feature type="compositionally biased region" description="Polar residues" evidence="4">
    <location>
        <begin position="17"/>
        <end position="28"/>
    </location>
</feature>
<dbReference type="PANTHER" id="PTHR12616">
    <property type="entry name" value="VACUOLAR PROTEIN SORTING VPS41"/>
    <property type="match status" value="1"/>
</dbReference>